<dbReference type="EMBL" id="WOGT01000006">
    <property type="protein sequence ID" value="MUN55575.1"/>
    <property type="molecule type" value="Genomic_DNA"/>
</dbReference>
<feature type="domain" description="AraC effector-binding" evidence="1">
    <location>
        <begin position="4"/>
        <end position="160"/>
    </location>
</feature>
<reference evidence="2 3" key="1">
    <citation type="submission" date="2019-12" db="EMBL/GenBank/DDBJ databases">
        <authorList>
            <person name="Li J."/>
            <person name="Shi Y."/>
            <person name="Xu G."/>
            <person name="Xiao D."/>
            <person name="Ran X."/>
        </authorList>
    </citation>
    <scope>NUCLEOTIDE SEQUENCE [LARGE SCALE GENOMIC DNA]</scope>
    <source>
        <strain evidence="2 3">JCM 15915</strain>
    </source>
</reference>
<dbReference type="AlphaFoldDB" id="A0A7K1LKC1"/>
<dbReference type="Pfam" id="PF06445">
    <property type="entry name" value="GyrI-like"/>
    <property type="match status" value="1"/>
</dbReference>
<accession>A0A7K1LKC1</accession>
<name>A0A7K1LKC1_9MICC</name>
<dbReference type="InterPro" id="IPR011256">
    <property type="entry name" value="Reg_factor_effector_dom_sf"/>
</dbReference>
<comment type="caution">
    <text evidence="2">The sequence shown here is derived from an EMBL/GenBank/DDBJ whole genome shotgun (WGS) entry which is preliminary data.</text>
</comment>
<dbReference type="SUPFAM" id="SSF55136">
    <property type="entry name" value="Probable bacterial effector-binding domain"/>
    <property type="match status" value="1"/>
</dbReference>
<sequence>MNVPKPEYIDFPGSRTVVVRFSELPVSRMPEAMDRAYRALGEAMQQGAFRPAGPAFSRYESVPDETATFETGFPVEDPLAEAMTVGDVRIVPSELPACTLAISQHVGPYEGLGESWRSFVDQVESEGRTTLMPFWEAYDTEPGPDVDPETLITGLAVPVKDDSNTA</sequence>
<dbReference type="RefSeq" id="WP_129316312.1">
    <property type="nucleotide sequence ID" value="NZ_NOIQ01000023.1"/>
</dbReference>
<dbReference type="Gene3D" id="3.20.80.10">
    <property type="entry name" value="Regulatory factor, effector binding domain"/>
    <property type="match status" value="1"/>
</dbReference>
<proteinExistence type="predicted"/>
<dbReference type="SMART" id="SM00871">
    <property type="entry name" value="AraC_E_bind"/>
    <property type="match status" value="1"/>
</dbReference>
<dbReference type="InterPro" id="IPR010499">
    <property type="entry name" value="AraC_E-bd"/>
</dbReference>
<protein>
    <submittedName>
        <fullName evidence="2">AraC family transcriptional regulator</fullName>
    </submittedName>
</protein>
<organism evidence="2 3">
    <name type="scientific">Rothia koreensis</name>
    <dbReference type="NCBI Taxonomy" id="592378"/>
    <lineage>
        <taxon>Bacteria</taxon>
        <taxon>Bacillati</taxon>
        <taxon>Actinomycetota</taxon>
        <taxon>Actinomycetes</taxon>
        <taxon>Micrococcales</taxon>
        <taxon>Micrococcaceae</taxon>
        <taxon>Rothia</taxon>
    </lineage>
</organism>
<keyword evidence="3" id="KW-1185">Reference proteome</keyword>
<dbReference type="Proteomes" id="UP000462152">
    <property type="component" value="Unassembled WGS sequence"/>
</dbReference>
<evidence type="ECO:0000313" key="3">
    <source>
        <dbReference type="Proteomes" id="UP000462152"/>
    </source>
</evidence>
<dbReference type="OrthoDB" id="795001at2"/>
<gene>
    <name evidence="2" type="ORF">GMA10_10185</name>
</gene>
<evidence type="ECO:0000259" key="1">
    <source>
        <dbReference type="SMART" id="SM00871"/>
    </source>
</evidence>
<evidence type="ECO:0000313" key="2">
    <source>
        <dbReference type="EMBL" id="MUN55575.1"/>
    </source>
</evidence>
<dbReference type="InterPro" id="IPR029442">
    <property type="entry name" value="GyrI-like"/>
</dbReference>